<evidence type="ECO:0000256" key="1">
    <source>
        <dbReference type="SAM" id="SignalP"/>
    </source>
</evidence>
<reference evidence="2 3" key="1">
    <citation type="submission" date="2019-01" db="EMBL/GenBank/DDBJ databases">
        <authorList>
            <person name="Chen W.-M."/>
        </authorList>
    </citation>
    <scope>NUCLEOTIDE SEQUENCE [LARGE SCALE GENOMIC DNA]</scope>
    <source>
        <strain evidence="2 3">KYPC3</strain>
    </source>
</reference>
<dbReference type="RefSeq" id="WP_127700240.1">
    <property type="nucleotide sequence ID" value="NZ_SACS01000018.1"/>
</dbReference>
<comment type="caution">
    <text evidence="2">The sequence shown here is derived from an EMBL/GenBank/DDBJ whole genome shotgun (WGS) entry which is preliminary data.</text>
</comment>
<dbReference type="EMBL" id="SACS01000018">
    <property type="protein sequence ID" value="RVU34443.1"/>
    <property type="molecule type" value="Genomic_DNA"/>
</dbReference>
<keyword evidence="1" id="KW-0732">Signal</keyword>
<feature type="chain" id="PRO_5019381702" evidence="1">
    <location>
        <begin position="27"/>
        <end position="396"/>
    </location>
</feature>
<keyword evidence="3" id="KW-1185">Reference proteome</keyword>
<dbReference type="PROSITE" id="PS51257">
    <property type="entry name" value="PROKAR_LIPOPROTEIN"/>
    <property type="match status" value="1"/>
</dbReference>
<feature type="signal peptide" evidence="1">
    <location>
        <begin position="1"/>
        <end position="26"/>
    </location>
</feature>
<dbReference type="Gene3D" id="1.25.40.10">
    <property type="entry name" value="Tetratricopeptide repeat domain"/>
    <property type="match status" value="2"/>
</dbReference>
<dbReference type="OrthoDB" id="6254323at2"/>
<sequence>MARPTSWLNTLLLLCCALLLSSCARHSVTTATAPVLPATSEHWFAPPAGQQVQLPTTSDFYRLTAAQQQHFLTFFNAPAQQHLAPHQRLYRYLEHHLVNFNYEGKNTMASVTMANLTGNCISLALLVTALAQVVDIEVGYRASYAEPVLDFSANIVLSSAHVRSYLFEQSQPKEEGMMLLQRSAIGVDYFPGRLDRLGAMLENRHFEAMIYNNLAADALLAGDLDQAYWLSKAALWLDPYYSASINLIAILYRRKGDLLAAQQWYEFGMRYSSQPVTLASNYLVLAAQMKDQSLIDKLNKQLRRVDDDNPYVWFYLAYQAEQDHKAADAVFYYEKLLKKVPYLHKANLALAKLQFQLGQPESARRALHEALQYSYDPANRQMYQAKLQALEHMTVH</sequence>
<dbReference type="InterPro" id="IPR011990">
    <property type="entry name" value="TPR-like_helical_dom_sf"/>
</dbReference>
<dbReference type="Proteomes" id="UP000283077">
    <property type="component" value="Unassembled WGS sequence"/>
</dbReference>
<organism evidence="2 3">
    <name type="scientific">Rheinheimera riviphila</name>
    <dbReference type="NCBI Taxonomy" id="1834037"/>
    <lineage>
        <taxon>Bacteria</taxon>
        <taxon>Pseudomonadati</taxon>
        <taxon>Pseudomonadota</taxon>
        <taxon>Gammaproteobacteria</taxon>
        <taxon>Chromatiales</taxon>
        <taxon>Chromatiaceae</taxon>
        <taxon>Rheinheimera</taxon>
    </lineage>
</organism>
<evidence type="ECO:0000313" key="2">
    <source>
        <dbReference type="EMBL" id="RVU34443.1"/>
    </source>
</evidence>
<evidence type="ECO:0000313" key="3">
    <source>
        <dbReference type="Proteomes" id="UP000283077"/>
    </source>
</evidence>
<name>A0A437QIX8_9GAMM</name>
<dbReference type="SUPFAM" id="SSF48452">
    <property type="entry name" value="TPR-like"/>
    <property type="match status" value="1"/>
</dbReference>
<gene>
    <name evidence="2" type="ORF">EOE67_15475</name>
</gene>
<protein>
    <submittedName>
        <fullName evidence="2">Uncharacterized protein</fullName>
    </submittedName>
</protein>
<accession>A0A437QIX8</accession>
<dbReference type="AlphaFoldDB" id="A0A437QIX8"/>
<proteinExistence type="predicted"/>